<dbReference type="AlphaFoldDB" id="A0AAP0BYJ7"/>
<protein>
    <submittedName>
        <fullName evidence="1">Uncharacterized protein</fullName>
    </submittedName>
</protein>
<dbReference type="Proteomes" id="UP001418222">
    <property type="component" value="Unassembled WGS sequence"/>
</dbReference>
<keyword evidence="2" id="KW-1185">Reference proteome</keyword>
<name>A0AAP0BYJ7_9ASPA</name>
<accession>A0AAP0BYJ7</accession>
<reference evidence="1 2" key="1">
    <citation type="journal article" date="2022" name="Nat. Plants">
        <title>Genomes of leafy and leafless Platanthera orchids illuminate the evolution of mycoheterotrophy.</title>
        <authorList>
            <person name="Li M.H."/>
            <person name="Liu K.W."/>
            <person name="Li Z."/>
            <person name="Lu H.C."/>
            <person name="Ye Q.L."/>
            <person name="Zhang D."/>
            <person name="Wang J.Y."/>
            <person name="Li Y.F."/>
            <person name="Zhong Z.M."/>
            <person name="Liu X."/>
            <person name="Yu X."/>
            <person name="Liu D.K."/>
            <person name="Tu X.D."/>
            <person name="Liu B."/>
            <person name="Hao Y."/>
            <person name="Liao X.Y."/>
            <person name="Jiang Y.T."/>
            <person name="Sun W.H."/>
            <person name="Chen J."/>
            <person name="Chen Y.Q."/>
            <person name="Ai Y."/>
            <person name="Zhai J.W."/>
            <person name="Wu S.S."/>
            <person name="Zhou Z."/>
            <person name="Hsiao Y.Y."/>
            <person name="Wu W.L."/>
            <person name="Chen Y.Y."/>
            <person name="Lin Y.F."/>
            <person name="Hsu J.L."/>
            <person name="Li C.Y."/>
            <person name="Wang Z.W."/>
            <person name="Zhao X."/>
            <person name="Zhong W.Y."/>
            <person name="Ma X.K."/>
            <person name="Ma L."/>
            <person name="Huang J."/>
            <person name="Chen G.Z."/>
            <person name="Huang M.Z."/>
            <person name="Huang L."/>
            <person name="Peng D.H."/>
            <person name="Luo Y.B."/>
            <person name="Zou S.Q."/>
            <person name="Chen S.P."/>
            <person name="Lan S."/>
            <person name="Tsai W.C."/>
            <person name="Van de Peer Y."/>
            <person name="Liu Z.J."/>
        </authorList>
    </citation>
    <scope>NUCLEOTIDE SEQUENCE [LARGE SCALE GENOMIC DNA]</scope>
    <source>
        <strain evidence="1">Lor287</strain>
    </source>
</reference>
<dbReference type="EMBL" id="JBBWWQ010000002">
    <property type="protein sequence ID" value="KAK8954361.1"/>
    <property type="molecule type" value="Genomic_DNA"/>
</dbReference>
<evidence type="ECO:0000313" key="1">
    <source>
        <dbReference type="EMBL" id="KAK8954361.1"/>
    </source>
</evidence>
<proteinExistence type="predicted"/>
<organism evidence="1 2">
    <name type="scientific">Platanthera zijinensis</name>
    <dbReference type="NCBI Taxonomy" id="2320716"/>
    <lineage>
        <taxon>Eukaryota</taxon>
        <taxon>Viridiplantae</taxon>
        <taxon>Streptophyta</taxon>
        <taxon>Embryophyta</taxon>
        <taxon>Tracheophyta</taxon>
        <taxon>Spermatophyta</taxon>
        <taxon>Magnoliopsida</taxon>
        <taxon>Liliopsida</taxon>
        <taxon>Asparagales</taxon>
        <taxon>Orchidaceae</taxon>
        <taxon>Orchidoideae</taxon>
        <taxon>Orchideae</taxon>
        <taxon>Orchidinae</taxon>
        <taxon>Platanthera</taxon>
    </lineage>
</organism>
<gene>
    <name evidence="1" type="ORF">KSP39_PZI002846</name>
</gene>
<sequence>MEVELEPGLSLSSLVRDFSPVKSRKKKENDVSKGKSPIVVDLKQEPKEYNFLDNISLESFATPVGTPPSCQNFNVQPNLGAPVDTHYKFSAIPDILRCNLIHRSKVGVEKGVYGLLPVYCCKILQPIEVQKTANVPGPLPAGSSSPTLNRRLAISPSLNLYVRISNQRAPSLTQVFTGDPCSAAAEAHYIHHRRIPLPSRPEQIPCLCELSDFSRIFGSCDHTEILSDLLLEVTCSQQTISVGVVGVTDGGDKGLGGGGGSIMEWWLRFQR</sequence>
<comment type="caution">
    <text evidence="1">The sequence shown here is derived from an EMBL/GenBank/DDBJ whole genome shotgun (WGS) entry which is preliminary data.</text>
</comment>
<evidence type="ECO:0000313" key="2">
    <source>
        <dbReference type="Proteomes" id="UP001418222"/>
    </source>
</evidence>